<evidence type="ECO:0000313" key="9">
    <source>
        <dbReference type="Proteomes" id="UP000189911"/>
    </source>
</evidence>
<comment type="subcellular location">
    <subcellularLocation>
        <location evidence="1">Endoplasmic reticulum membrane</location>
        <topology evidence="1">Multi-pass membrane protein</topology>
    </subcellularLocation>
</comment>
<feature type="transmembrane region" description="Helical" evidence="6">
    <location>
        <begin position="181"/>
        <end position="197"/>
    </location>
</feature>
<dbReference type="EMBL" id="LT598447">
    <property type="protein sequence ID" value="SCV05665.1"/>
    <property type="molecule type" value="Genomic_DNA"/>
</dbReference>
<dbReference type="OrthoDB" id="67566at2759"/>
<feature type="transmembrane region" description="Helical" evidence="6">
    <location>
        <begin position="256"/>
        <end position="280"/>
    </location>
</feature>
<sequence length="323" mass="37224">MRFLAVLWLFSLARLARSLQWADIINLRDQDGIIEVTDANYQLLAKGPRDFYSVLYVTASQPNSQGEYCDLCDLFEANFRKVSLAMLSQLSEEVNQETFFFKLDVSHCRSFVQELGLKTIPHLLIYPPNPNNENFAWSKDQFYQFHVTRESVQDPVLFADFLAKILNVYIQVMRDFDITEFSYYFLAFLACFYVLKKKILPLIPDKSRFFSLFFSLALIFVSITGYSFTRMNNIPLIAKDEQGQIMYFSGGMGWQFGLEIFTISGMYLFLGSCTVGMIMLPRLNLSSNVFNAASIILLACGLYGFVYFTECFKIKQPGYPFAL</sequence>
<evidence type="ECO:0000256" key="1">
    <source>
        <dbReference type="ARBA" id="ARBA00004477"/>
    </source>
</evidence>
<feature type="signal peptide" evidence="7">
    <location>
        <begin position="1"/>
        <end position="18"/>
    </location>
</feature>
<dbReference type="Pfam" id="PF04756">
    <property type="entry name" value="OST3_OST6"/>
    <property type="match status" value="1"/>
</dbReference>
<reference evidence="9" key="1">
    <citation type="submission" date="2016-03" db="EMBL/GenBank/DDBJ databases">
        <authorList>
            <person name="Devillers Hugo."/>
        </authorList>
    </citation>
    <scope>NUCLEOTIDE SEQUENCE [LARGE SCALE GENOMIC DNA]</scope>
</reference>
<name>A0A1G4KMN0_9SACH</name>
<dbReference type="Gene3D" id="3.40.30.10">
    <property type="entry name" value="Glutaredoxin"/>
    <property type="match status" value="1"/>
</dbReference>
<evidence type="ECO:0000256" key="5">
    <source>
        <dbReference type="ARBA" id="ARBA00023136"/>
    </source>
</evidence>
<evidence type="ECO:0000313" key="8">
    <source>
        <dbReference type="EMBL" id="SCV05665.1"/>
    </source>
</evidence>
<dbReference type="SUPFAM" id="SSF52833">
    <property type="entry name" value="Thioredoxin-like"/>
    <property type="match status" value="1"/>
</dbReference>
<keyword evidence="5 6" id="KW-0472">Membrane</keyword>
<keyword evidence="3 6" id="KW-0812">Transmembrane</keyword>
<proteinExistence type="inferred from homology"/>
<evidence type="ECO:0000256" key="6">
    <source>
        <dbReference type="SAM" id="Phobius"/>
    </source>
</evidence>
<evidence type="ECO:0000256" key="3">
    <source>
        <dbReference type="ARBA" id="ARBA00022692"/>
    </source>
</evidence>
<dbReference type="AlphaFoldDB" id="A0A1G4KMN0"/>
<dbReference type="GO" id="GO:0018279">
    <property type="term" value="P:protein N-linked glycosylation via asparagine"/>
    <property type="evidence" value="ECO:0007669"/>
    <property type="project" value="TreeGrafter"/>
</dbReference>
<dbReference type="InterPro" id="IPR036249">
    <property type="entry name" value="Thioredoxin-like_sf"/>
</dbReference>
<keyword evidence="7" id="KW-0732">Signal</keyword>
<accession>A0A1G4KMN0</accession>
<evidence type="ECO:0000256" key="4">
    <source>
        <dbReference type="ARBA" id="ARBA00022989"/>
    </source>
</evidence>
<keyword evidence="9" id="KW-1185">Reference proteome</keyword>
<evidence type="ECO:0000256" key="7">
    <source>
        <dbReference type="SAM" id="SignalP"/>
    </source>
</evidence>
<organism evidence="8 9">
    <name type="scientific">Lachancea nothofagi CBS 11611</name>
    <dbReference type="NCBI Taxonomy" id="1266666"/>
    <lineage>
        <taxon>Eukaryota</taxon>
        <taxon>Fungi</taxon>
        <taxon>Dikarya</taxon>
        <taxon>Ascomycota</taxon>
        <taxon>Saccharomycotina</taxon>
        <taxon>Saccharomycetes</taxon>
        <taxon>Saccharomycetales</taxon>
        <taxon>Saccharomycetaceae</taxon>
        <taxon>Lachancea</taxon>
    </lineage>
</organism>
<feature type="transmembrane region" description="Helical" evidence="6">
    <location>
        <begin position="289"/>
        <end position="308"/>
    </location>
</feature>
<feature type="chain" id="PRO_5009236599" evidence="7">
    <location>
        <begin position="19"/>
        <end position="323"/>
    </location>
</feature>
<keyword evidence="4 6" id="KW-1133">Transmembrane helix</keyword>
<dbReference type="PANTHER" id="PTHR12692">
    <property type="entry name" value="DOLICHYL-DIPHOSPHOOLIGOSACCHARIDE--PROTEIN GLYCOSYLTRANSFERASE-RELATED"/>
    <property type="match status" value="1"/>
</dbReference>
<protein>
    <submittedName>
        <fullName evidence="8">LANO_0H12486g1_1</fullName>
    </submittedName>
</protein>
<dbReference type="GO" id="GO:0008250">
    <property type="term" value="C:oligosaccharyltransferase complex"/>
    <property type="evidence" value="ECO:0007669"/>
    <property type="project" value="TreeGrafter"/>
</dbReference>
<dbReference type="InterPro" id="IPR021149">
    <property type="entry name" value="OligosaccharylTrfase_OST3/OST6"/>
</dbReference>
<gene>
    <name evidence="8" type="ORF">LANO_0H12486G</name>
</gene>
<evidence type="ECO:0000256" key="2">
    <source>
        <dbReference type="ARBA" id="ARBA00009561"/>
    </source>
</evidence>
<dbReference type="Proteomes" id="UP000189911">
    <property type="component" value="Chromosome H"/>
</dbReference>
<feature type="transmembrane region" description="Helical" evidence="6">
    <location>
        <begin position="209"/>
        <end position="228"/>
    </location>
</feature>
<dbReference type="PANTHER" id="PTHR12692:SF3">
    <property type="entry name" value="DOLICHYL-DIPHOSPHOOLIGOSACCHARIDE--PROTEIN GLYCOSYLTRANSFERASE SUBUNIT OST6"/>
    <property type="match status" value="1"/>
</dbReference>
<comment type="similarity">
    <text evidence="2">Belongs to the OST3/OST6 family.</text>
</comment>